<evidence type="ECO:0000256" key="2">
    <source>
        <dbReference type="ARBA" id="ARBA00023295"/>
    </source>
</evidence>
<dbReference type="EMBL" id="KQ965751">
    <property type="protein sequence ID" value="KXS16686.1"/>
    <property type="molecule type" value="Genomic_DNA"/>
</dbReference>
<accession>A0A139AIQ9</accession>
<dbReference type="OrthoDB" id="6020543at2759"/>
<evidence type="ECO:0000313" key="5">
    <source>
        <dbReference type="Proteomes" id="UP000070544"/>
    </source>
</evidence>
<evidence type="ECO:0000256" key="3">
    <source>
        <dbReference type="SAM" id="SignalP"/>
    </source>
</evidence>
<evidence type="ECO:0000256" key="1">
    <source>
        <dbReference type="ARBA" id="ARBA00022801"/>
    </source>
</evidence>
<protein>
    <submittedName>
        <fullName evidence="4">Glycoside hydrolase family 18 protein</fullName>
    </submittedName>
</protein>
<dbReference type="AlphaFoldDB" id="A0A139AIQ9"/>
<dbReference type="STRING" id="1344416.A0A139AIQ9"/>
<keyword evidence="5" id="KW-1185">Reference proteome</keyword>
<feature type="signal peptide" evidence="3">
    <location>
        <begin position="1"/>
        <end position="28"/>
    </location>
</feature>
<gene>
    <name evidence="4" type="ORF">M427DRAFT_289156</name>
</gene>
<keyword evidence="1 4" id="KW-0378">Hydrolase</keyword>
<dbReference type="SUPFAM" id="SSF51445">
    <property type="entry name" value="(Trans)glycosidases"/>
    <property type="match status" value="1"/>
</dbReference>
<dbReference type="InterPro" id="IPR050542">
    <property type="entry name" value="Glycosyl_Hydrlase18_Chitinase"/>
</dbReference>
<name>A0A139AIQ9_GONPJ</name>
<dbReference type="PANTHER" id="PTHR45708">
    <property type="entry name" value="ENDOCHITINASE"/>
    <property type="match status" value="1"/>
</dbReference>
<sequence>MARNSSPPFRTWTVHVLCVALLAELSLGLLPTDITNPRSPYQLIGFWGQNRVASLDTSKVEGTLASTCQLTPYATIHVGYLLDHFATKGAPSMDFSSHCSFGGAFAYPGYETKTNGYTLLHCSDIAKDIKACQRVGRRVVLTLSPKTVTLLSESDGNRSAYQIYSMFFDRTVPGDPRPFDDAVFDGLDMQLNITESQDGYRAFVNTLRALFNRQDPPPLSGTAANVSGIPAVFNGTAWIATPSGTNGTNGTAAGNATVGRGGQVVTGNITGWTPQTTPWTNVSNPVDYYRLPTTFTLSATLTGCDLPDPILGPSNNTLLSVVPTKFDYLLVSYRHGANCTWANQDGFWANLQSWSNWVAGVDKLEFAAQLPNMGWGYEAFTESDPNTFINTTFFYSASLIPRLRTVSKFTAVSLYDSSFDQLNLPCTAPSTLVTSRYVDLLYTDLTSFNTTADGTNTPVGKQCVWKDSIVVQGRGNGTGRPAGPVSPVATPAATSGGGLTTGAIAGIAVGGLAGVAVIGGAAFVTYRSVYVSALAFSLPPAWQHRC</sequence>
<dbReference type="Proteomes" id="UP000070544">
    <property type="component" value="Unassembled WGS sequence"/>
</dbReference>
<dbReference type="GO" id="GO:0005576">
    <property type="term" value="C:extracellular region"/>
    <property type="evidence" value="ECO:0007669"/>
    <property type="project" value="TreeGrafter"/>
</dbReference>
<dbReference type="PANTHER" id="PTHR45708:SF49">
    <property type="entry name" value="ENDOCHITINASE"/>
    <property type="match status" value="1"/>
</dbReference>
<dbReference type="InterPro" id="IPR017853">
    <property type="entry name" value="GH"/>
</dbReference>
<proteinExistence type="predicted"/>
<dbReference type="Gene3D" id="3.20.20.80">
    <property type="entry name" value="Glycosidases"/>
    <property type="match status" value="2"/>
</dbReference>
<dbReference type="GO" id="GO:0004568">
    <property type="term" value="F:chitinase activity"/>
    <property type="evidence" value="ECO:0007669"/>
    <property type="project" value="TreeGrafter"/>
</dbReference>
<keyword evidence="3" id="KW-0732">Signal</keyword>
<organism evidence="4 5">
    <name type="scientific">Gonapodya prolifera (strain JEL478)</name>
    <name type="common">Monoblepharis prolifera</name>
    <dbReference type="NCBI Taxonomy" id="1344416"/>
    <lineage>
        <taxon>Eukaryota</taxon>
        <taxon>Fungi</taxon>
        <taxon>Fungi incertae sedis</taxon>
        <taxon>Chytridiomycota</taxon>
        <taxon>Chytridiomycota incertae sedis</taxon>
        <taxon>Monoblepharidomycetes</taxon>
        <taxon>Monoblepharidales</taxon>
        <taxon>Gonapodyaceae</taxon>
        <taxon>Gonapodya</taxon>
    </lineage>
</organism>
<keyword evidence="2" id="KW-0326">Glycosidase</keyword>
<feature type="chain" id="PRO_5007296221" evidence="3">
    <location>
        <begin position="29"/>
        <end position="546"/>
    </location>
</feature>
<evidence type="ECO:0000313" key="4">
    <source>
        <dbReference type="EMBL" id="KXS16686.1"/>
    </source>
</evidence>
<reference evidence="4 5" key="1">
    <citation type="journal article" date="2015" name="Genome Biol. Evol.">
        <title>Phylogenomic analyses indicate that early fungi evolved digesting cell walls of algal ancestors of land plants.</title>
        <authorList>
            <person name="Chang Y."/>
            <person name="Wang S."/>
            <person name="Sekimoto S."/>
            <person name="Aerts A.L."/>
            <person name="Choi C."/>
            <person name="Clum A."/>
            <person name="LaButti K.M."/>
            <person name="Lindquist E.A."/>
            <person name="Yee Ngan C."/>
            <person name="Ohm R.A."/>
            <person name="Salamov A.A."/>
            <person name="Grigoriev I.V."/>
            <person name="Spatafora J.W."/>
            <person name="Berbee M.L."/>
        </authorList>
    </citation>
    <scope>NUCLEOTIDE SEQUENCE [LARGE SCALE GENOMIC DNA]</scope>
    <source>
        <strain evidence="4 5">JEL478</strain>
    </source>
</reference>